<sequence length="210" mass="23888">MLEKMRQFRVNVLNLTLYDWVPVPLGYTQVVHVAVRSYFAVALFGRQYLSTTRYIPMSKTIDLYVPIMTILQFTFFIGWMKVAEVLLNPLGEDDDDFECNYILDRNLQVGFNIVDDAYDNLPSPEKDPFWDVHCTQVKYTSEAAERDVNPIVGSCAYLPTDFDKVRESECGCGPRRRSTSGRSLAWDTASDIIVPVLRDGPGRFCCNGSA</sequence>
<dbReference type="EMBL" id="BTRK01000005">
    <property type="protein sequence ID" value="GMR55651.1"/>
    <property type="molecule type" value="Genomic_DNA"/>
</dbReference>
<dbReference type="InterPro" id="IPR000615">
    <property type="entry name" value="Bestrophin"/>
</dbReference>
<keyword evidence="6" id="KW-0407">Ion channel</keyword>
<gene>
    <name evidence="7" type="ORF">PMAYCL1PPCAC_25846</name>
</gene>
<evidence type="ECO:0000256" key="1">
    <source>
        <dbReference type="ARBA" id="ARBA00004370"/>
    </source>
</evidence>
<evidence type="ECO:0000313" key="8">
    <source>
        <dbReference type="Proteomes" id="UP001328107"/>
    </source>
</evidence>
<keyword evidence="3 6" id="KW-1133">Transmembrane helix</keyword>
<name>A0AAN5IA72_9BILA</name>
<evidence type="ECO:0000313" key="7">
    <source>
        <dbReference type="EMBL" id="GMR55651.1"/>
    </source>
</evidence>
<evidence type="ECO:0000256" key="4">
    <source>
        <dbReference type="ARBA" id="ARBA00023136"/>
    </source>
</evidence>
<comment type="function">
    <text evidence="6">Forms chloride channels.</text>
</comment>
<keyword evidence="4 6" id="KW-0472">Membrane</keyword>
<keyword evidence="6" id="KW-1003">Cell membrane</keyword>
<dbReference type="Proteomes" id="UP001328107">
    <property type="component" value="Unassembled WGS sequence"/>
</dbReference>
<keyword evidence="6" id="KW-0813">Transport</keyword>
<keyword evidence="6" id="KW-0868">Chloride</keyword>
<proteinExistence type="inferred from homology"/>
<evidence type="ECO:0000256" key="2">
    <source>
        <dbReference type="ARBA" id="ARBA00022692"/>
    </source>
</evidence>
<keyword evidence="6" id="KW-0406">Ion transport</keyword>
<comment type="caution">
    <text evidence="6">Lacks conserved residue(s) required for the propagation of feature annotation.</text>
</comment>
<dbReference type="PANTHER" id="PTHR10736">
    <property type="entry name" value="BESTROPHIN"/>
    <property type="match status" value="1"/>
</dbReference>
<dbReference type="GO" id="GO:0034707">
    <property type="term" value="C:chloride channel complex"/>
    <property type="evidence" value="ECO:0007669"/>
    <property type="project" value="UniProtKB-KW"/>
</dbReference>
<evidence type="ECO:0000256" key="5">
    <source>
        <dbReference type="ARBA" id="ARBA00034769"/>
    </source>
</evidence>
<keyword evidence="6" id="KW-0869">Chloride channel</keyword>
<dbReference type="Pfam" id="PF01062">
    <property type="entry name" value="Bestrophin"/>
    <property type="match status" value="1"/>
</dbReference>
<comment type="similarity">
    <text evidence="5 6">Belongs to the anion channel-forming bestrophin (TC 1.A.46) family. Calcium-sensitive chloride channel subfamily.</text>
</comment>
<dbReference type="InterPro" id="IPR021134">
    <property type="entry name" value="Bestrophin-like"/>
</dbReference>
<accession>A0AAN5IA72</accession>
<feature type="transmembrane region" description="Helical" evidence="6">
    <location>
        <begin position="61"/>
        <end position="80"/>
    </location>
</feature>
<comment type="caution">
    <text evidence="7">The sequence shown here is derived from an EMBL/GenBank/DDBJ whole genome shotgun (WGS) entry which is preliminary data.</text>
</comment>
<dbReference type="GO" id="GO:0005254">
    <property type="term" value="F:chloride channel activity"/>
    <property type="evidence" value="ECO:0007669"/>
    <property type="project" value="UniProtKB-KW"/>
</dbReference>
<evidence type="ECO:0000256" key="6">
    <source>
        <dbReference type="RuleBase" id="RU363126"/>
    </source>
</evidence>
<dbReference type="AlphaFoldDB" id="A0AAN5IA72"/>
<comment type="subcellular location">
    <subcellularLocation>
        <location evidence="6">Cell membrane</location>
        <topology evidence="6">Multi-pass membrane protein</topology>
    </subcellularLocation>
    <subcellularLocation>
        <location evidence="1">Membrane</location>
    </subcellularLocation>
</comment>
<dbReference type="GO" id="GO:0005886">
    <property type="term" value="C:plasma membrane"/>
    <property type="evidence" value="ECO:0007669"/>
    <property type="project" value="UniProtKB-SubCell"/>
</dbReference>
<reference evidence="8" key="1">
    <citation type="submission" date="2022-10" db="EMBL/GenBank/DDBJ databases">
        <title>Genome assembly of Pristionchus species.</title>
        <authorList>
            <person name="Yoshida K."/>
            <person name="Sommer R.J."/>
        </authorList>
    </citation>
    <scope>NUCLEOTIDE SEQUENCE [LARGE SCALE GENOMIC DNA]</scope>
    <source>
        <strain evidence="8">RS5460</strain>
    </source>
</reference>
<evidence type="ECO:0000256" key="3">
    <source>
        <dbReference type="ARBA" id="ARBA00022989"/>
    </source>
</evidence>
<keyword evidence="8" id="KW-1185">Reference proteome</keyword>
<keyword evidence="2 6" id="KW-0812">Transmembrane</keyword>
<organism evidence="7 8">
    <name type="scientific">Pristionchus mayeri</name>
    <dbReference type="NCBI Taxonomy" id="1317129"/>
    <lineage>
        <taxon>Eukaryota</taxon>
        <taxon>Metazoa</taxon>
        <taxon>Ecdysozoa</taxon>
        <taxon>Nematoda</taxon>
        <taxon>Chromadorea</taxon>
        <taxon>Rhabditida</taxon>
        <taxon>Rhabditina</taxon>
        <taxon>Diplogasteromorpha</taxon>
        <taxon>Diplogasteroidea</taxon>
        <taxon>Neodiplogasteridae</taxon>
        <taxon>Pristionchus</taxon>
    </lineage>
</organism>
<protein>
    <recommendedName>
        <fullName evidence="6">Bestrophin homolog</fullName>
    </recommendedName>
</protein>
<dbReference type="PANTHER" id="PTHR10736:SF33">
    <property type="entry name" value="BESTROPHIN HOMOLOG"/>
    <property type="match status" value="1"/>
</dbReference>